<reference evidence="2" key="1">
    <citation type="journal article" date="2011" name="Genome Biol. Evol.">
        <title>Massive genomic decay in Serratia symbiotica, a recently evolved symbiont of aphids.</title>
        <authorList>
            <person name="Burke G.R."/>
            <person name="Moran N.A."/>
        </authorList>
    </citation>
    <scope>NUCLEOTIDE SEQUENCE [LARGE SCALE GENOMIC DNA]</scope>
    <source>
        <strain evidence="2">Tucson</strain>
    </source>
</reference>
<gene>
    <name evidence="1" type="ORF">SSYM_2358</name>
</gene>
<name>E9CPB9_9GAMM</name>
<evidence type="ECO:0000313" key="1">
    <source>
        <dbReference type="EMBL" id="EFW11325.1"/>
    </source>
</evidence>
<feature type="non-terminal residue" evidence="1">
    <location>
        <position position="1"/>
    </location>
</feature>
<dbReference type="Proteomes" id="UP000013568">
    <property type="component" value="Unassembled WGS sequence"/>
</dbReference>
<sequence length="9" mass="920">GNGPLKHVV</sequence>
<organism evidence="1 2">
    <name type="scientific">Serratia symbiotica str. Tucson</name>
    <dbReference type="NCBI Taxonomy" id="914128"/>
    <lineage>
        <taxon>Bacteria</taxon>
        <taxon>Pseudomonadati</taxon>
        <taxon>Pseudomonadota</taxon>
        <taxon>Gammaproteobacteria</taxon>
        <taxon>Enterobacterales</taxon>
        <taxon>Yersiniaceae</taxon>
        <taxon>Serratia</taxon>
        <taxon>Serratia symbiotica</taxon>
    </lineage>
</organism>
<dbReference type="EMBL" id="GL636126">
    <property type="protein sequence ID" value="EFW11325.1"/>
    <property type="molecule type" value="Genomic_DNA"/>
</dbReference>
<proteinExistence type="predicted"/>
<evidence type="ECO:0000313" key="2">
    <source>
        <dbReference type="Proteomes" id="UP000013568"/>
    </source>
</evidence>
<protein>
    <submittedName>
        <fullName evidence="1">Uncharacterized protein</fullName>
    </submittedName>
</protein>
<dbReference type="HOGENOM" id="CLU_3438578_0_0_6"/>
<accession>E9CPB9</accession>
<keyword evidence="2" id="KW-1185">Reference proteome</keyword>